<evidence type="ECO:0000313" key="2">
    <source>
        <dbReference type="Proteomes" id="UP001605036"/>
    </source>
</evidence>
<dbReference type="Proteomes" id="UP001605036">
    <property type="component" value="Unassembled WGS sequence"/>
</dbReference>
<reference evidence="1 2" key="1">
    <citation type="submission" date="2024-09" db="EMBL/GenBank/DDBJ databases">
        <title>Chromosome-scale assembly of Riccia fluitans.</title>
        <authorList>
            <person name="Paukszto L."/>
            <person name="Sawicki J."/>
            <person name="Karawczyk K."/>
            <person name="Piernik-Szablinska J."/>
            <person name="Szczecinska M."/>
            <person name="Mazdziarz M."/>
        </authorList>
    </citation>
    <scope>NUCLEOTIDE SEQUENCE [LARGE SCALE GENOMIC DNA]</scope>
    <source>
        <strain evidence="1">Rf_01</strain>
        <tissue evidence="1">Aerial parts of the thallus</tissue>
    </source>
</reference>
<dbReference type="EMBL" id="JBHFFA010000007">
    <property type="protein sequence ID" value="KAL2613101.1"/>
    <property type="molecule type" value="Genomic_DNA"/>
</dbReference>
<gene>
    <name evidence="1" type="ORF">R1flu_024793</name>
</gene>
<evidence type="ECO:0000313" key="1">
    <source>
        <dbReference type="EMBL" id="KAL2613101.1"/>
    </source>
</evidence>
<organism evidence="1 2">
    <name type="scientific">Riccia fluitans</name>
    <dbReference type="NCBI Taxonomy" id="41844"/>
    <lineage>
        <taxon>Eukaryota</taxon>
        <taxon>Viridiplantae</taxon>
        <taxon>Streptophyta</taxon>
        <taxon>Embryophyta</taxon>
        <taxon>Marchantiophyta</taxon>
        <taxon>Marchantiopsida</taxon>
        <taxon>Marchantiidae</taxon>
        <taxon>Marchantiales</taxon>
        <taxon>Ricciaceae</taxon>
        <taxon>Riccia</taxon>
    </lineage>
</organism>
<accession>A0ABD1XVX3</accession>
<sequence>MQIPIRNIITLHHLRQFQSAVSTRVLTRCALEESLGNSREKAEVSLMFARKAHSALLVLQLTI</sequence>
<dbReference type="AlphaFoldDB" id="A0ABD1XVX3"/>
<comment type="caution">
    <text evidence="1">The sequence shown here is derived from an EMBL/GenBank/DDBJ whole genome shotgun (WGS) entry which is preliminary data.</text>
</comment>
<proteinExistence type="predicted"/>
<keyword evidence="2" id="KW-1185">Reference proteome</keyword>
<protein>
    <submittedName>
        <fullName evidence="1">Uncharacterized protein</fullName>
    </submittedName>
</protein>
<name>A0ABD1XVX3_9MARC</name>